<feature type="transmembrane region" description="Helical" evidence="7">
    <location>
        <begin position="154"/>
        <end position="184"/>
    </location>
</feature>
<dbReference type="GO" id="GO:0016020">
    <property type="term" value="C:membrane"/>
    <property type="evidence" value="ECO:0007669"/>
    <property type="project" value="GOC"/>
</dbReference>
<sequence>MFDPLFGAPEIPIDKLWTVEQGAPNLILWAVPIMILLTAIEMVVTYIQEKPYYDKWETLGSVLVGLGSLVVGAGVKLGLLYGVVWLYNLLPWRMALQWWTLVPCYLIFDFFSYWAHRVSHEQRFWWATHIVHHSGEYYNLSVSFRLSWIQNLKIIFFVPVALMGFHPIVFFTVSQLAVLFQFWVHTEYIKKLPRWIEFIFATPSNHRVHHGSQEKYIDKNFGATFIFWDRIFDTYEPEDERPIYGITTNIEQKANPIHINFHELTDIIRDVRKAKGLREKWFYVFGSPIKVAEKKQQMARQFSVEPEQVV</sequence>
<evidence type="ECO:0000313" key="9">
    <source>
        <dbReference type="EMBL" id="AUD02752.1"/>
    </source>
</evidence>
<dbReference type="GO" id="GO:0006643">
    <property type="term" value="P:membrane lipid metabolic process"/>
    <property type="evidence" value="ECO:0007669"/>
    <property type="project" value="TreeGrafter"/>
</dbReference>
<dbReference type="GO" id="GO:0012505">
    <property type="term" value="C:endomembrane system"/>
    <property type="evidence" value="ECO:0007669"/>
    <property type="project" value="UniProtKB-SubCell"/>
</dbReference>
<name>A0A2K8YYQ2_9BACT</name>
<dbReference type="RefSeq" id="WP_100988468.1">
    <property type="nucleotide sequence ID" value="NZ_CP025096.1"/>
</dbReference>
<comment type="subcellular location">
    <subcellularLocation>
        <location evidence="1">Endomembrane system</location>
        <topology evidence="1">Multi-pass membrane protein</topology>
    </subcellularLocation>
</comment>
<keyword evidence="4" id="KW-0560">Oxidoreductase</keyword>
<dbReference type="PANTHER" id="PTHR21624">
    <property type="entry name" value="STEROL DESATURASE-RELATED PROTEIN"/>
    <property type="match status" value="1"/>
</dbReference>
<dbReference type="Pfam" id="PF04116">
    <property type="entry name" value="FA_hydroxylase"/>
    <property type="match status" value="1"/>
</dbReference>
<gene>
    <name evidence="9" type="ORF">CWM47_13470</name>
</gene>
<keyword evidence="10" id="KW-1185">Reference proteome</keyword>
<feature type="transmembrane region" description="Helical" evidence="7">
    <location>
        <begin position="59"/>
        <end position="84"/>
    </location>
</feature>
<evidence type="ECO:0000259" key="8">
    <source>
        <dbReference type="Pfam" id="PF04116"/>
    </source>
</evidence>
<dbReference type="GO" id="GO:0005506">
    <property type="term" value="F:iron ion binding"/>
    <property type="evidence" value="ECO:0007669"/>
    <property type="project" value="InterPro"/>
</dbReference>
<evidence type="ECO:0000256" key="3">
    <source>
        <dbReference type="ARBA" id="ARBA00022989"/>
    </source>
</evidence>
<evidence type="ECO:0000256" key="5">
    <source>
        <dbReference type="ARBA" id="ARBA00023098"/>
    </source>
</evidence>
<keyword evidence="5" id="KW-0443">Lipid metabolism</keyword>
<evidence type="ECO:0000313" key="10">
    <source>
        <dbReference type="Proteomes" id="UP000232883"/>
    </source>
</evidence>
<dbReference type="AlphaFoldDB" id="A0A2K8YYQ2"/>
<keyword evidence="3 7" id="KW-1133">Transmembrane helix</keyword>
<evidence type="ECO:0000256" key="2">
    <source>
        <dbReference type="ARBA" id="ARBA00022692"/>
    </source>
</evidence>
<dbReference type="GO" id="GO:0050479">
    <property type="term" value="F:glyceryl-ether monooxygenase activity"/>
    <property type="evidence" value="ECO:0007669"/>
    <property type="project" value="TreeGrafter"/>
</dbReference>
<keyword evidence="6 7" id="KW-0472">Membrane</keyword>
<feature type="transmembrane region" description="Helical" evidence="7">
    <location>
        <begin position="96"/>
        <end position="115"/>
    </location>
</feature>
<evidence type="ECO:0000256" key="1">
    <source>
        <dbReference type="ARBA" id="ARBA00004127"/>
    </source>
</evidence>
<evidence type="ECO:0000256" key="6">
    <source>
        <dbReference type="ARBA" id="ARBA00023136"/>
    </source>
</evidence>
<dbReference type="PANTHER" id="PTHR21624:SF1">
    <property type="entry name" value="ALKYLGLYCEROL MONOOXYGENASE"/>
    <property type="match status" value="1"/>
</dbReference>
<dbReference type="EMBL" id="CP025096">
    <property type="protein sequence ID" value="AUD02752.1"/>
    <property type="molecule type" value="Genomic_DNA"/>
</dbReference>
<feature type="domain" description="Fatty acid hydroxylase" evidence="8">
    <location>
        <begin position="104"/>
        <end position="234"/>
    </location>
</feature>
<organism evidence="9 10">
    <name type="scientific">Spirosoma pollinicola</name>
    <dbReference type="NCBI Taxonomy" id="2057025"/>
    <lineage>
        <taxon>Bacteria</taxon>
        <taxon>Pseudomonadati</taxon>
        <taxon>Bacteroidota</taxon>
        <taxon>Cytophagia</taxon>
        <taxon>Cytophagales</taxon>
        <taxon>Cytophagaceae</taxon>
        <taxon>Spirosoma</taxon>
    </lineage>
</organism>
<accession>A0A2K8YYQ2</accession>
<evidence type="ECO:0000256" key="4">
    <source>
        <dbReference type="ARBA" id="ARBA00023002"/>
    </source>
</evidence>
<dbReference type="InterPro" id="IPR051689">
    <property type="entry name" value="Sterol_desaturase/TMEM195"/>
</dbReference>
<evidence type="ECO:0000256" key="7">
    <source>
        <dbReference type="SAM" id="Phobius"/>
    </source>
</evidence>
<protein>
    <submittedName>
        <fullName evidence="9">Fatty acid hydroxylase</fullName>
    </submittedName>
</protein>
<dbReference type="OrthoDB" id="9770329at2"/>
<feature type="transmembrane region" description="Helical" evidence="7">
    <location>
        <begin position="26"/>
        <end position="47"/>
    </location>
</feature>
<keyword evidence="2 7" id="KW-0812">Transmembrane</keyword>
<proteinExistence type="predicted"/>
<dbReference type="KEGG" id="spir:CWM47_13470"/>
<reference evidence="9 10" key="1">
    <citation type="submission" date="2017-11" db="EMBL/GenBank/DDBJ databases">
        <title>Taxonomic description and genome sequences of Spirosoma HA7 sp. nov., isolated from pollen microhabitat of Corylus avellana.</title>
        <authorList>
            <person name="Ambika Manirajan B."/>
            <person name="Suarez C."/>
            <person name="Ratering S."/>
            <person name="Geissler-Plaum R."/>
            <person name="Cardinale M."/>
            <person name="Sylvia S."/>
        </authorList>
    </citation>
    <scope>NUCLEOTIDE SEQUENCE [LARGE SCALE GENOMIC DNA]</scope>
    <source>
        <strain evidence="9 10">HA7</strain>
    </source>
</reference>
<dbReference type="InterPro" id="IPR006694">
    <property type="entry name" value="Fatty_acid_hydroxylase"/>
</dbReference>
<dbReference type="Proteomes" id="UP000232883">
    <property type="component" value="Chromosome"/>
</dbReference>
<dbReference type="GO" id="GO:0008610">
    <property type="term" value="P:lipid biosynthetic process"/>
    <property type="evidence" value="ECO:0007669"/>
    <property type="project" value="InterPro"/>
</dbReference>